<dbReference type="Pfam" id="PF10722">
    <property type="entry name" value="YbjN"/>
    <property type="match status" value="1"/>
</dbReference>
<organism evidence="1 2">
    <name type="scientific">Candidatus Nucleicultrix amoebiphila FS5</name>
    <dbReference type="NCBI Taxonomy" id="1414854"/>
    <lineage>
        <taxon>Bacteria</taxon>
        <taxon>Pseudomonadati</taxon>
        <taxon>Pseudomonadota</taxon>
        <taxon>Alphaproteobacteria</taxon>
        <taxon>Holosporales</taxon>
        <taxon>Candidatus Nucleicultricaceae</taxon>
        <taxon>Candidatus Nucleicultrix</taxon>
    </lineage>
</organism>
<dbReference type="AlphaFoldDB" id="A0A1W6N6K1"/>
<reference evidence="1 2" key="1">
    <citation type="submission" date="2014-06" db="EMBL/GenBank/DDBJ databases">
        <title>The genome of the endonuclear symbiont Nucleicultrix amoebiphila.</title>
        <authorList>
            <person name="Schulz F."/>
            <person name="Horn M."/>
        </authorList>
    </citation>
    <scope>NUCLEOTIDE SEQUENCE [LARGE SCALE GENOMIC DNA]</scope>
    <source>
        <strain evidence="1 2">FS5</strain>
    </source>
</reference>
<gene>
    <name evidence="1" type="ORF">GQ61_08845</name>
</gene>
<dbReference type="EMBL" id="CP008743">
    <property type="protein sequence ID" value="ARN85376.1"/>
    <property type="molecule type" value="Genomic_DNA"/>
</dbReference>
<dbReference type="STRING" id="1414854.GQ61_08845"/>
<evidence type="ECO:0000313" key="1">
    <source>
        <dbReference type="EMBL" id="ARN85376.1"/>
    </source>
</evidence>
<evidence type="ECO:0000313" key="2">
    <source>
        <dbReference type="Proteomes" id="UP000237351"/>
    </source>
</evidence>
<sequence length="162" mass="18847">MRDYRFLANPIDVIEEMIVSQEWPYHRPDSEAIIIEIPGRWGDYRMEFVWQQEVGLLQITCVFDIPLNSKNQATLYELLNGVNGQTIIGHFERSSEENTLNFRYSVFFGDARLINGEQMEEIVELVFDESERFYPVFQMTLLEGKSQKEALSIALLETVGEA</sequence>
<keyword evidence="2" id="KW-1185">Reference proteome</keyword>
<protein>
    <recommendedName>
        <fullName evidence="3">Diacylglyceryl transferase</fullName>
    </recommendedName>
</protein>
<proteinExistence type="predicted"/>
<evidence type="ECO:0008006" key="3">
    <source>
        <dbReference type="Google" id="ProtNLM"/>
    </source>
</evidence>
<dbReference type="Proteomes" id="UP000237351">
    <property type="component" value="Chromosome"/>
</dbReference>
<accession>A0A1W6N6K1</accession>
<dbReference type="KEGG" id="naf:GQ61_08845"/>
<name>A0A1W6N6K1_9PROT</name>
<dbReference type="InterPro" id="IPR019660">
    <property type="entry name" value="Put_sensory_transdc_reg_YbjN"/>
</dbReference>
<dbReference type="CDD" id="cd17033">
    <property type="entry name" value="DR1245-like"/>
    <property type="match status" value="1"/>
</dbReference>